<accession>A0A2B7WZ87</accession>
<dbReference type="STRING" id="1447883.A0A2B7WZ87"/>
<evidence type="ECO:0000256" key="2">
    <source>
        <dbReference type="ARBA" id="ARBA00022801"/>
    </source>
</evidence>
<name>A0A2B7WZ87_POLH7</name>
<dbReference type="Proteomes" id="UP000224634">
    <property type="component" value="Unassembled WGS sequence"/>
</dbReference>
<dbReference type="InterPro" id="IPR002410">
    <property type="entry name" value="Peptidase_S33"/>
</dbReference>
<reference evidence="4 5" key="1">
    <citation type="submission" date="2017-10" db="EMBL/GenBank/DDBJ databases">
        <title>Comparative genomics in systemic dimorphic fungi from Ajellomycetaceae.</title>
        <authorList>
            <person name="Munoz J.F."/>
            <person name="Mcewen J.G."/>
            <person name="Clay O.K."/>
            <person name="Cuomo C.A."/>
        </authorList>
    </citation>
    <scope>NUCLEOTIDE SEQUENCE [LARGE SCALE GENOMIC DNA]</scope>
    <source>
        <strain evidence="4 5">UAMH7299</strain>
    </source>
</reference>
<dbReference type="PANTHER" id="PTHR43248:SF2">
    <property type="entry name" value="PROLYL AMINOPEPTIDASE"/>
    <property type="match status" value="1"/>
</dbReference>
<dbReference type="InterPro" id="IPR051601">
    <property type="entry name" value="Serine_prot/Carboxylest_S33"/>
</dbReference>
<evidence type="ECO:0000313" key="4">
    <source>
        <dbReference type="EMBL" id="PGH04654.1"/>
    </source>
</evidence>
<keyword evidence="2" id="KW-0378">Hydrolase</keyword>
<dbReference type="OrthoDB" id="1898734at2759"/>
<dbReference type="GO" id="GO:0008233">
    <property type="term" value="F:peptidase activity"/>
    <property type="evidence" value="ECO:0007669"/>
    <property type="project" value="InterPro"/>
</dbReference>
<dbReference type="GO" id="GO:0006508">
    <property type="term" value="P:proteolysis"/>
    <property type="evidence" value="ECO:0007669"/>
    <property type="project" value="InterPro"/>
</dbReference>
<dbReference type="PANTHER" id="PTHR43248">
    <property type="entry name" value="2-SUCCINYL-6-HYDROXY-2,4-CYCLOHEXADIENE-1-CARBOXYLATE SYNTHASE"/>
    <property type="match status" value="1"/>
</dbReference>
<proteinExistence type="inferred from homology"/>
<gene>
    <name evidence="4" type="ORF">AJ80_08488</name>
</gene>
<evidence type="ECO:0000313" key="5">
    <source>
        <dbReference type="Proteomes" id="UP000224634"/>
    </source>
</evidence>
<sequence length="452" mass="50893">MATIANLVSKRLHYVPGRLAVTELFFDVPVDHSRPDGASLRLFGRSVRRREYPSVDPEKEDKPTPYLVYLQGGPGSGCSPPQELSWVGTMLDKGYQVLLLDQRGTGQSSPITAATLNLQGNAIKQAEYLRMFRADSIVRDCEAVRYCLTAAYPTDKKEWSILGQSFGGFCAVTYLSKFPEGLREVFITGGLPPLVKGPDPIYMRTYEKVLERNEAFYNKFPEDGPKVNRIVKNLREREVRLPGGGVLTPARFQQLGLGFGMKGGIDYVHELILRADTDLEIFGFLTTPTLARLGSATTMDNTILYAVLHESIYCQGQASNWSADRLISKFDHFHNEGNESGQFFFTGEMIYRHMFTSSPELIQVKEAADIVATYDDWPDLYDEEQLAKNEVPVYAATFIDDMYVHYQLATETAQKIKGCKQFITNTMYHNAIRADSEAVMKQLFALRDDTID</sequence>
<dbReference type="Pfam" id="PF00561">
    <property type="entry name" value="Abhydrolase_1"/>
    <property type="match status" value="1"/>
</dbReference>
<dbReference type="EMBL" id="PDNA01000197">
    <property type="protein sequence ID" value="PGH04654.1"/>
    <property type="molecule type" value="Genomic_DNA"/>
</dbReference>
<dbReference type="SUPFAM" id="SSF53474">
    <property type="entry name" value="alpha/beta-Hydrolases"/>
    <property type="match status" value="1"/>
</dbReference>
<dbReference type="Gene3D" id="3.40.50.1820">
    <property type="entry name" value="alpha/beta hydrolase"/>
    <property type="match status" value="1"/>
</dbReference>
<evidence type="ECO:0000259" key="3">
    <source>
        <dbReference type="Pfam" id="PF00561"/>
    </source>
</evidence>
<comment type="similarity">
    <text evidence="1">Belongs to the peptidase S33 family.</text>
</comment>
<keyword evidence="5" id="KW-1185">Reference proteome</keyword>
<comment type="caution">
    <text evidence="4">The sequence shown here is derived from an EMBL/GenBank/DDBJ whole genome shotgun (WGS) entry which is preliminary data.</text>
</comment>
<dbReference type="PRINTS" id="PR00793">
    <property type="entry name" value="PROAMNOPTASE"/>
</dbReference>
<dbReference type="InterPro" id="IPR000073">
    <property type="entry name" value="AB_hydrolase_1"/>
</dbReference>
<dbReference type="InterPro" id="IPR029058">
    <property type="entry name" value="AB_hydrolase_fold"/>
</dbReference>
<protein>
    <recommendedName>
        <fullName evidence="3">AB hydrolase-1 domain-containing protein</fullName>
    </recommendedName>
</protein>
<organism evidence="4 5">
    <name type="scientific">Polytolypa hystricis (strain UAMH7299)</name>
    <dbReference type="NCBI Taxonomy" id="1447883"/>
    <lineage>
        <taxon>Eukaryota</taxon>
        <taxon>Fungi</taxon>
        <taxon>Dikarya</taxon>
        <taxon>Ascomycota</taxon>
        <taxon>Pezizomycotina</taxon>
        <taxon>Eurotiomycetes</taxon>
        <taxon>Eurotiomycetidae</taxon>
        <taxon>Onygenales</taxon>
        <taxon>Onygenales incertae sedis</taxon>
        <taxon>Polytolypa</taxon>
    </lineage>
</organism>
<feature type="domain" description="AB hydrolase-1" evidence="3">
    <location>
        <begin position="66"/>
        <end position="222"/>
    </location>
</feature>
<evidence type="ECO:0000256" key="1">
    <source>
        <dbReference type="ARBA" id="ARBA00010088"/>
    </source>
</evidence>
<dbReference type="AlphaFoldDB" id="A0A2B7WZ87"/>